<sequence>MPGAAIQYQGDEISGYITQGRGVVIHRSDCEQFKVVMDDHPERFIDATWAEQYSGGYLTQIKILANDRSGLLRDVTSILANEKVNVLGMNTQSEVAKQLVWMDIKLEVYNVGAFNRVVSKIGQLDEIIEVKRV</sequence>
<dbReference type="InterPro" id="IPR002912">
    <property type="entry name" value="ACT_dom"/>
</dbReference>
<evidence type="ECO:0000313" key="2">
    <source>
        <dbReference type="EMBL" id="MDC2888966.1"/>
    </source>
</evidence>
<protein>
    <recommendedName>
        <fullName evidence="1">ACT domain-containing protein</fullName>
    </recommendedName>
</protein>
<dbReference type="Pfam" id="PF13291">
    <property type="entry name" value="ACT_4"/>
    <property type="match status" value="1"/>
</dbReference>
<feature type="domain" description="ACT" evidence="1">
    <location>
        <begin position="60"/>
        <end position="133"/>
    </location>
</feature>
<dbReference type="Gene3D" id="3.30.70.260">
    <property type="match status" value="1"/>
</dbReference>
<dbReference type="CDD" id="cd04876">
    <property type="entry name" value="ACT_RelA-SpoT"/>
    <property type="match status" value="1"/>
</dbReference>
<dbReference type="InterPro" id="IPR045865">
    <property type="entry name" value="ACT-like_dom_sf"/>
</dbReference>
<reference evidence="2 3" key="1">
    <citation type="submission" date="2023-01" db="EMBL/GenBank/DDBJ databases">
        <title>Psychrosphaera sp. nov., isolated from marine algae.</title>
        <authorList>
            <person name="Bayburt H."/>
            <person name="Choi B.J."/>
            <person name="Kim J.M."/>
            <person name="Choi D.G."/>
            <person name="Jeon C.O."/>
        </authorList>
    </citation>
    <scope>NUCLEOTIDE SEQUENCE [LARGE SCALE GENOMIC DNA]</scope>
    <source>
        <strain evidence="2 3">G1-22</strain>
    </source>
</reference>
<dbReference type="Proteomes" id="UP001528411">
    <property type="component" value="Unassembled WGS sequence"/>
</dbReference>
<gene>
    <name evidence="2" type="ORF">PN838_09500</name>
</gene>
<dbReference type="SUPFAM" id="SSF55021">
    <property type="entry name" value="ACT-like"/>
    <property type="match status" value="1"/>
</dbReference>
<evidence type="ECO:0000313" key="3">
    <source>
        <dbReference type="Proteomes" id="UP001528411"/>
    </source>
</evidence>
<evidence type="ECO:0000259" key="1">
    <source>
        <dbReference type="PROSITE" id="PS51671"/>
    </source>
</evidence>
<dbReference type="EMBL" id="JAQOMS010000002">
    <property type="protein sequence ID" value="MDC2888966.1"/>
    <property type="molecule type" value="Genomic_DNA"/>
</dbReference>
<organism evidence="2 3">
    <name type="scientific">Psychrosphaera algicola</name>
    <dbReference type="NCBI Taxonomy" id="3023714"/>
    <lineage>
        <taxon>Bacteria</taxon>
        <taxon>Pseudomonadati</taxon>
        <taxon>Pseudomonadota</taxon>
        <taxon>Gammaproteobacteria</taxon>
        <taxon>Alteromonadales</taxon>
        <taxon>Pseudoalteromonadaceae</taxon>
        <taxon>Psychrosphaera</taxon>
    </lineage>
</organism>
<keyword evidence="3" id="KW-1185">Reference proteome</keyword>
<comment type="caution">
    <text evidence="2">The sequence shown here is derived from an EMBL/GenBank/DDBJ whole genome shotgun (WGS) entry which is preliminary data.</text>
</comment>
<name>A0ABT5FEE7_9GAMM</name>
<accession>A0ABT5FEE7</accession>
<proteinExistence type="predicted"/>
<dbReference type="PROSITE" id="PS51671">
    <property type="entry name" value="ACT"/>
    <property type="match status" value="1"/>
</dbReference>